<evidence type="ECO:0000259" key="2">
    <source>
        <dbReference type="Pfam" id="PF04909"/>
    </source>
</evidence>
<proteinExistence type="predicted"/>
<keyword evidence="4" id="KW-1185">Reference proteome</keyword>
<evidence type="ECO:0000313" key="3">
    <source>
        <dbReference type="EMBL" id="MEQ2412391.1"/>
    </source>
</evidence>
<dbReference type="Proteomes" id="UP001470752">
    <property type="component" value="Unassembled WGS sequence"/>
</dbReference>
<accession>A0ABV1CL55</accession>
<name>A0ABV1CL55_9FIRM</name>
<dbReference type="PANTHER" id="PTHR21240">
    <property type="entry name" value="2-AMINO-3-CARBOXYLMUCONATE-6-SEMIALDEHYDE DECARBOXYLASE"/>
    <property type="match status" value="1"/>
</dbReference>
<dbReference type="InterPro" id="IPR032466">
    <property type="entry name" value="Metal_Hydrolase"/>
</dbReference>
<organism evidence="3 4">
    <name type="scientific">Blautia acetigignens</name>
    <dbReference type="NCBI Taxonomy" id="2981783"/>
    <lineage>
        <taxon>Bacteria</taxon>
        <taxon>Bacillati</taxon>
        <taxon>Bacillota</taxon>
        <taxon>Clostridia</taxon>
        <taxon>Lachnospirales</taxon>
        <taxon>Lachnospiraceae</taxon>
        <taxon>Blautia</taxon>
    </lineage>
</organism>
<gene>
    <name evidence="3" type="ORF">AAAX94_05005</name>
</gene>
<dbReference type="InterPro" id="IPR032465">
    <property type="entry name" value="ACMSD"/>
</dbReference>
<dbReference type="InterPro" id="IPR006680">
    <property type="entry name" value="Amidohydro-rel"/>
</dbReference>
<evidence type="ECO:0000256" key="1">
    <source>
        <dbReference type="ARBA" id="ARBA00023239"/>
    </source>
</evidence>
<dbReference type="RefSeq" id="WP_349082791.1">
    <property type="nucleotide sequence ID" value="NZ_JBBNFW010000126.1"/>
</dbReference>
<dbReference type="Pfam" id="PF04909">
    <property type="entry name" value="Amidohydro_2"/>
    <property type="match status" value="1"/>
</dbReference>
<dbReference type="SUPFAM" id="SSF51556">
    <property type="entry name" value="Metallo-dependent hydrolases"/>
    <property type="match status" value="1"/>
</dbReference>
<dbReference type="Gene3D" id="3.20.20.140">
    <property type="entry name" value="Metal-dependent hydrolases"/>
    <property type="match status" value="1"/>
</dbReference>
<protein>
    <submittedName>
        <fullName evidence="3">Amidohydrolase family protein</fullName>
    </submittedName>
</protein>
<evidence type="ECO:0000313" key="4">
    <source>
        <dbReference type="Proteomes" id="UP001470752"/>
    </source>
</evidence>
<sequence length="323" mass="37290">MSEAVNSEYVKLLEKTQLTQAQKAKYKFIQKFIEKGEITEIGERRLDFMEQHGVDVQILSYGNNSPAYLEPEDAIPLCQMANDELSQYCKKYPGKFYGFAVLPVRAIDAAVTELERAVNKLDLKGIIFNGAYHGSYFDAPKFFPIFEKAQELGVPIMLHPGEVPTQIAETYYQGSWSIATANVFAGHGIGWHYDAGVQYMRMILSGIFDRLPELQFICGHWGELLPYYFNRMDDMFPTALTGLQHKISYYFQNNMYLTPSGMFYEDDLQFCLKKIGADRILWATDYPYCKPKNSKQYLEELDIAQEEKQKIAYMNAKKLFRLE</sequence>
<reference evidence="3 4" key="1">
    <citation type="submission" date="2024-04" db="EMBL/GenBank/DDBJ databases">
        <title>Human intestinal bacterial collection.</title>
        <authorList>
            <person name="Pauvert C."/>
            <person name="Hitch T.C.A."/>
            <person name="Clavel T."/>
        </authorList>
    </citation>
    <scope>NUCLEOTIDE SEQUENCE [LARGE SCALE GENOMIC DNA]</scope>
    <source>
        <strain evidence="3 4">CLA-AA-H161</strain>
    </source>
</reference>
<feature type="domain" description="Amidohydrolase-related" evidence="2">
    <location>
        <begin position="42"/>
        <end position="322"/>
    </location>
</feature>
<comment type="caution">
    <text evidence="3">The sequence shown here is derived from an EMBL/GenBank/DDBJ whole genome shotgun (WGS) entry which is preliminary data.</text>
</comment>
<keyword evidence="1" id="KW-0456">Lyase</keyword>
<dbReference type="PANTHER" id="PTHR21240:SF30">
    <property type="entry name" value="AMIDOHYDROLASE-RELATED DOMAIN-CONTAINING PROTEIN-RELATED"/>
    <property type="match status" value="1"/>
</dbReference>
<dbReference type="EMBL" id="JBBNFW010000126">
    <property type="protein sequence ID" value="MEQ2412391.1"/>
    <property type="molecule type" value="Genomic_DNA"/>
</dbReference>